<dbReference type="AlphaFoldDB" id="A0A3S7S725"/>
<sequence length="204" mass="22278">MSLKIDFQNGAKEVLDRVLQAYGFSTKLALAEHLGIASSSLANRYSRGHFPSDIVIRCMADTQASLQWLATGEGESPSATSVTDAPQASPSAHLLSLPRQRLDGGKLTDLTDMTLEAAFFEGWSIIPERPLLVIDGQQQFIAEQLFSEIQDGDWLVSLEGQVSVRSLTRIPPGRVRVANGQQQFECGLNEIIPLARMVIACRPV</sequence>
<dbReference type="Pfam" id="PF07022">
    <property type="entry name" value="Phage_CI_repr"/>
    <property type="match status" value="1"/>
</dbReference>
<dbReference type="EMBL" id="QGAC01000008">
    <property type="protein sequence ID" value="TKJ90810.1"/>
    <property type="molecule type" value="Genomic_DNA"/>
</dbReference>
<evidence type="ECO:0000313" key="4">
    <source>
        <dbReference type="EMBL" id="MBD8106121.1"/>
    </source>
</evidence>
<feature type="compositionally biased region" description="Polar residues" evidence="1">
    <location>
        <begin position="77"/>
        <end position="90"/>
    </location>
</feature>
<evidence type="ECO:0000313" key="6">
    <source>
        <dbReference type="Proteomes" id="UP000306393"/>
    </source>
</evidence>
<dbReference type="GO" id="GO:0003677">
    <property type="term" value="F:DNA binding"/>
    <property type="evidence" value="ECO:0007669"/>
    <property type="project" value="InterPro"/>
</dbReference>
<dbReference type="EMBL" id="JACYNN010000003">
    <property type="protein sequence ID" value="MBD8106121.1"/>
    <property type="molecule type" value="Genomic_DNA"/>
</dbReference>
<evidence type="ECO:0000256" key="1">
    <source>
        <dbReference type="SAM" id="MobiDB-lite"/>
    </source>
</evidence>
<feature type="domain" description="Bacteriophage CI repressor C-terminal" evidence="3">
    <location>
        <begin position="97"/>
        <end position="198"/>
    </location>
</feature>
<dbReference type="GO" id="GO:0045892">
    <property type="term" value="P:negative regulation of DNA-templated transcription"/>
    <property type="evidence" value="ECO:0007669"/>
    <property type="project" value="InterPro"/>
</dbReference>
<evidence type="ECO:0000313" key="5">
    <source>
        <dbReference type="EMBL" id="TKJ90810.1"/>
    </source>
</evidence>
<dbReference type="RefSeq" id="WP_118664770.1">
    <property type="nucleotide sequence ID" value="NZ_CP022725.1"/>
</dbReference>
<comment type="caution">
    <text evidence="5">The sequence shown here is derived from an EMBL/GenBank/DDBJ whole genome shotgun (WGS) entry which is preliminary data.</text>
</comment>
<dbReference type="Pfam" id="PF16452">
    <property type="entry name" value="Phage_CI_C"/>
    <property type="match status" value="1"/>
</dbReference>
<feature type="domain" description="Bacteriophage CI repressor N-terminal" evidence="2">
    <location>
        <begin position="13"/>
        <end position="75"/>
    </location>
</feature>
<dbReference type="InterPro" id="IPR032499">
    <property type="entry name" value="Phage_CI_C"/>
</dbReference>
<evidence type="ECO:0000259" key="3">
    <source>
        <dbReference type="Pfam" id="PF16452"/>
    </source>
</evidence>
<feature type="region of interest" description="Disordered" evidence="1">
    <location>
        <begin position="74"/>
        <end position="93"/>
    </location>
</feature>
<dbReference type="GO" id="GO:0051259">
    <property type="term" value="P:protein complex oligomerization"/>
    <property type="evidence" value="ECO:0007669"/>
    <property type="project" value="InterPro"/>
</dbReference>
<accession>A0A3S7S725</accession>
<gene>
    <name evidence="5" type="ORF">EpCFBP13511_10000</name>
    <name evidence="4" type="ORF">IFT93_06725</name>
</gene>
<evidence type="ECO:0000259" key="2">
    <source>
        <dbReference type="Pfam" id="PF07022"/>
    </source>
</evidence>
<reference evidence="5 6" key="1">
    <citation type="journal article" date="2019" name="Sci. Rep.">
        <title>Differences in resource use lead to coexistence of seed-transmitted microbial populations.</title>
        <authorList>
            <person name="Torres-Cortes G."/>
            <person name="Garcia B.J."/>
            <person name="Compant S."/>
            <person name="Rezki S."/>
            <person name="Jones P."/>
            <person name="Preveaux A."/>
            <person name="Briand M."/>
            <person name="Roulet A."/>
            <person name="Bouchez O."/>
            <person name="Jacobson D."/>
            <person name="Barret M."/>
        </authorList>
    </citation>
    <scope>NUCLEOTIDE SEQUENCE [LARGE SCALE GENOMIC DNA]</scope>
    <source>
        <strain evidence="5 6">CFBP13511</strain>
    </source>
</reference>
<dbReference type="Proteomes" id="UP000661012">
    <property type="component" value="Unassembled WGS sequence"/>
</dbReference>
<protein>
    <submittedName>
        <fullName evidence="4 5">Phage repressor protein</fullName>
    </submittedName>
</protein>
<dbReference type="KEGG" id="epe:CI789_15710"/>
<keyword evidence="7" id="KW-1185">Reference proteome</keyword>
<dbReference type="InterPro" id="IPR010744">
    <property type="entry name" value="Phage_CI_N"/>
</dbReference>
<dbReference type="InterPro" id="IPR010982">
    <property type="entry name" value="Lambda_DNA-bd_dom_sf"/>
</dbReference>
<dbReference type="GeneID" id="67478258"/>
<reference evidence="4 7" key="2">
    <citation type="journal article" date="2020" name="FEMS Microbiol. Ecol.">
        <title>Temporal dynamics of bacterial communities during seed development and maturation.</title>
        <authorList>
            <person name="Chesneau G."/>
            <person name="Torres-Cortes G."/>
            <person name="Briand M."/>
            <person name="Darrasse A."/>
            <person name="Preveaux A."/>
            <person name="Marais C."/>
            <person name="Jacques M.A."/>
            <person name="Shade A."/>
            <person name="Barret M."/>
        </authorList>
    </citation>
    <scope>NUCLEOTIDE SEQUENCE [LARGE SCALE GENOMIC DNA]</scope>
    <source>
        <strain evidence="4 7">CFBP13732</strain>
    </source>
</reference>
<dbReference type="Proteomes" id="UP000306393">
    <property type="component" value="Unassembled WGS sequence"/>
</dbReference>
<dbReference type="Gene3D" id="1.10.260.40">
    <property type="entry name" value="lambda repressor-like DNA-binding domains"/>
    <property type="match status" value="1"/>
</dbReference>
<dbReference type="Gene3D" id="2.10.109.10">
    <property type="entry name" value="Umud Fragment, subunit A"/>
    <property type="match status" value="1"/>
</dbReference>
<name>A0A3S7S725_9GAMM</name>
<evidence type="ECO:0000313" key="7">
    <source>
        <dbReference type="Proteomes" id="UP000661012"/>
    </source>
</evidence>
<dbReference type="OrthoDB" id="7067028at2"/>
<organism evidence="5 6">
    <name type="scientific">Erwinia persicina</name>
    <dbReference type="NCBI Taxonomy" id="55211"/>
    <lineage>
        <taxon>Bacteria</taxon>
        <taxon>Pseudomonadati</taxon>
        <taxon>Pseudomonadota</taxon>
        <taxon>Gammaproteobacteria</taxon>
        <taxon>Enterobacterales</taxon>
        <taxon>Erwiniaceae</taxon>
        <taxon>Erwinia</taxon>
    </lineage>
</organism>
<proteinExistence type="predicted"/>